<sequence>MQAFRRERGYSMVEMAVVVVTTGIITAAAMSAYRPTVGASDAASKTGEMIKVNEAIIAFAQRNHRLPCADDNADGIEGSAGVCTAGLYVSGGVPYVTLGVTPPAVLGTGAGADLIYAVYRNSAASPNADLASLIERNDDLPAANNYRNSDDLMIALVSAASAAVNSFYLNITGDGAATGAADCANNTVANVAFALISGGSVDSDKNNSIFDGPHNGVSLPTGSSVKCFAPPTLSASSNYDDKVIVMTFEQLISFLKQ</sequence>
<reference evidence="2" key="1">
    <citation type="submission" date="2023-01" db="EMBL/GenBank/DDBJ databases">
        <title>Biogeochemical cycle of methane in antarctic sediments.</title>
        <authorList>
            <person name="Roldan D.M."/>
            <person name="Menes R.J."/>
        </authorList>
    </citation>
    <scope>NUCLEOTIDE SEQUENCE [LARGE SCALE GENOMIC DNA]</scope>
    <source>
        <strain evidence="2">K-2018 MAG008</strain>
    </source>
</reference>
<keyword evidence="1" id="KW-0472">Membrane</keyword>
<dbReference type="SUPFAM" id="SSF54523">
    <property type="entry name" value="Pili subunits"/>
    <property type="match status" value="1"/>
</dbReference>
<proteinExistence type="predicted"/>
<accession>A0AA43Q137</accession>
<dbReference type="AlphaFoldDB" id="A0AA43Q137"/>
<name>A0AA43Q137_9GAMM</name>
<dbReference type="EMBL" id="JAQSDF010000001">
    <property type="protein sequence ID" value="MDI1229626.1"/>
    <property type="molecule type" value="Genomic_DNA"/>
</dbReference>
<keyword evidence="1" id="KW-1133">Transmembrane helix</keyword>
<keyword evidence="3" id="KW-1185">Reference proteome</keyword>
<evidence type="ECO:0000313" key="2">
    <source>
        <dbReference type="EMBL" id="MDI1229626.1"/>
    </source>
</evidence>
<dbReference type="Proteomes" id="UP001160519">
    <property type="component" value="Unassembled WGS sequence"/>
</dbReference>
<evidence type="ECO:0000256" key="1">
    <source>
        <dbReference type="SAM" id="Phobius"/>
    </source>
</evidence>
<organism evidence="2 3">
    <name type="scientific">Candidatus Methylobacter titanis</name>
    <dbReference type="NCBI Taxonomy" id="3053457"/>
    <lineage>
        <taxon>Bacteria</taxon>
        <taxon>Pseudomonadati</taxon>
        <taxon>Pseudomonadota</taxon>
        <taxon>Gammaproteobacteria</taxon>
        <taxon>Methylococcales</taxon>
        <taxon>Methylococcaceae</taxon>
        <taxon>Methylobacter</taxon>
    </lineage>
</organism>
<comment type="caution">
    <text evidence="2">The sequence shown here is derived from an EMBL/GenBank/DDBJ whole genome shotgun (WGS) entry which is preliminary data.</text>
</comment>
<evidence type="ECO:0000313" key="3">
    <source>
        <dbReference type="Proteomes" id="UP001160519"/>
    </source>
</evidence>
<keyword evidence="1" id="KW-0812">Transmembrane</keyword>
<dbReference type="InterPro" id="IPR045584">
    <property type="entry name" value="Pilin-like"/>
</dbReference>
<gene>
    <name evidence="2" type="ORF">PSU93_00555</name>
</gene>
<protein>
    <submittedName>
        <fullName evidence="2">Type II secretion system protein</fullName>
    </submittedName>
</protein>
<feature type="transmembrane region" description="Helical" evidence="1">
    <location>
        <begin position="12"/>
        <end position="33"/>
    </location>
</feature>